<evidence type="ECO:0000313" key="3">
    <source>
        <dbReference type="Proteomes" id="UP000578686"/>
    </source>
</evidence>
<dbReference type="RefSeq" id="WP_167970596.1">
    <property type="nucleotide sequence ID" value="NZ_BHZG01000055.1"/>
</dbReference>
<keyword evidence="1" id="KW-1133">Transmembrane helix</keyword>
<proteinExistence type="predicted"/>
<gene>
    <name evidence="2" type="ORF">HCN56_13010</name>
</gene>
<comment type="caution">
    <text evidence="2">The sequence shown here is derived from an EMBL/GenBank/DDBJ whole genome shotgun (WGS) entry which is preliminary data.</text>
</comment>
<name>A0A7X6D1R7_9ACTN</name>
<accession>A0A7X6D1R7</accession>
<dbReference type="Proteomes" id="UP000578686">
    <property type="component" value="Unassembled WGS sequence"/>
</dbReference>
<evidence type="ECO:0000313" key="2">
    <source>
        <dbReference type="EMBL" id="NJQ06475.1"/>
    </source>
</evidence>
<feature type="transmembrane region" description="Helical" evidence="1">
    <location>
        <begin position="33"/>
        <end position="55"/>
    </location>
</feature>
<dbReference type="AlphaFoldDB" id="A0A7X6D1R7"/>
<protein>
    <submittedName>
        <fullName evidence="2">Uncharacterized protein</fullName>
    </submittedName>
</protein>
<organism evidence="2 3">
    <name type="scientific">Streptomyces lonarensis</name>
    <dbReference type="NCBI Taxonomy" id="700599"/>
    <lineage>
        <taxon>Bacteria</taxon>
        <taxon>Bacillati</taxon>
        <taxon>Actinomycetota</taxon>
        <taxon>Actinomycetes</taxon>
        <taxon>Kitasatosporales</taxon>
        <taxon>Streptomycetaceae</taxon>
        <taxon>Streptomyces</taxon>
    </lineage>
</organism>
<evidence type="ECO:0000256" key="1">
    <source>
        <dbReference type="SAM" id="Phobius"/>
    </source>
</evidence>
<sequence length="154" mass="16886">MGARIGYAVVSVVLVVYFGFVAHRGVVLIRHGTWVSVALGAAALVLPLIGAWFLWHSTRFAQQASRLARVLDAEGGLPVDDLPRAPSGRVDRDAADAVFAERRKEVEAAPGDWRTWFRLAVAYHDARDTARGRHAMRRAIDLHAGKQLTGDPRP</sequence>
<keyword evidence="1" id="KW-0472">Membrane</keyword>
<feature type="transmembrane region" description="Helical" evidence="1">
    <location>
        <begin position="7"/>
        <end position="27"/>
    </location>
</feature>
<keyword evidence="1" id="KW-0812">Transmembrane</keyword>
<reference evidence="2 3" key="1">
    <citation type="submission" date="2020-03" db="EMBL/GenBank/DDBJ databases">
        <title>Draft genome of Streptomyces sp. ventii, isolated from the Axial Seamount in the Pacific Ocean, and resequencing of the two type strains Streptomyces lonarensis strain NCL 716 and Streptomyces bohaiensis strain 11A07.</title>
        <authorList>
            <person name="Loughran R.M."/>
            <person name="Pfannmuller K.M."/>
            <person name="Wasson B.J."/>
            <person name="Deadmond M.C."/>
            <person name="Paddock B.E."/>
            <person name="Koyack M.J."/>
            <person name="Gallegos D.A."/>
            <person name="Mitchell E.A."/>
            <person name="Ushijima B."/>
            <person name="Saw J.H."/>
            <person name="Mcphail K.L."/>
            <person name="Videau P."/>
        </authorList>
    </citation>
    <scope>NUCLEOTIDE SEQUENCE [LARGE SCALE GENOMIC DNA]</scope>
    <source>
        <strain evidence="2 3">NCL716</strain>
    </source>
</reference>
<keyword evidence="3" id="KW-1185">Reference proteome</keyword>
<dbReference type="EMBL" id="JAAVJD010000086">
    <property type="protein sequence ID" value="NJQ06475.1"/>
    <property type="molecule type" value="Genomic_DNA"/>
</dbReference>